<dbReference type="OrthoDB" id="2322499at2759"/>
<dbReference type="InParanoid" id="D8QM23"/>
<protein>
    <submittedName>
        <fullName evidence="2">Uncharacterized protein</fullName>
    </submittedName>
</protein>
<name>D8QM23_SCHCM</name>
<feature type="compositionally biased region" description="Basic and acidic residues" evidence="1">
    <location>
        <begin position="12"/>
        <end position="23"/>
    </location>
</feature>
<evidence type="ECO:0000256" key="1">
    <source>
        <dbReference type="SAM" id="MobiDB-lite"/>
    </source>
</evidence>
<feature type="region of interest" description="Disordered" evidence="1">
    <location>
        <begin position="59"/>
        <end position="80"/>
    </location>
</feature>
<dbReference type="HOGENOM" id="CLU_1511430_0_0_1"/>
<keyword evidence="3" id="KW-1185">Reference proteome</keyword>
<dbReference type="EMBL" id="GL377319">
    <property type="protein sequence ID" value="EFI91204.1"/>
    <property type="molecule type" value="Genomic_DNA"/>
</dbReference>
<sequence>MSGTRSSSRVKALHDQKAAHQDMHPTVATRGAQASAGRLTKLANSPANKTFKAPTLKARPANKRRKVAKANGITDNDARDEGHVKGKFLAHARKLQQITGMPLDILFEIFKLCAKCTEPMSYPRALLHTCLFASEQEIEEDNTTISLATMLASCDSAVTPFYYPDSAGSKVHFDEEAS</sequence>
<dbReference type="GeneID" id="9588619"/>
<accession>D8QM23</accession>
<dbReference type="RefSeq" id="XP_003026107.1">
    <property type="nucleotide sequence ID" value="XM_003026061.1"/>
</dbReference>
<organism evidence="3">
    <name type="scientific">Schizophyllum commune (strain H4-8 / FGSC 9210)</name>
    <name type="common">Split gill fungus</name>
    <dbReference type="NCBI Taxonomy" id="578458"/>
    <lineage>
        <taxon>Eukaryota</taxon>
        <taxon>Fungi</taxon>
        <taxon>Dikarya</taxon>
        <taxon>Basidiomycota</taxon>
        <taxon>Agaricomycotina</taxon>
        <taxon>Agaricomycetes</taxon>
        <taxon>Agaricomycetidae</taxon>
        <taxon>Agaricales</taxon>
        <taxon>Schizophyllaceae</taxon>
        <taxon>Schizophyllum</taxon>
    </lineage>
</organism>
<proteinExistence type="predicted"/>
<feature type="region of interest" description="Disordered" evidence="1">
    <location>
        <begin position="1"/>
        <end position="47"/>
    </location>
</feature>
<feature type="non-terminal residue" evidence="2">
    <location>
        <position position="178"/>
    </location>
</feature>
<reference evidence="2 3" key="1">
    <citation type="journal article" date="2010" name="Nat. Biotechnol.">
        <title>Genome sequence of the model mushroom Schizophyllum commune.</title>
        <authorList>
            <person name="Ohm R.A."/>
            <person name="de Jong J.F."/>
            <person name="Lugones L.G."/>
            <person name="Aerts A."/>
            <person name="Kothe E."/>
            <person name="Stajich J.E."/>
            <person name="de Vries R.P."/>
            <person name="Record E."/>
            <person name="Levasseur A."/>
            <person name="Baker S.E."/>
            <person name="Bartholomew K.A."/>
            <person name="Coutinho P.M."/>
            <person name="Erdmann S."/>
            <person name="Fowler T.J."/>
            <person name="Gathman A.C."/>
            <person name="Lombard V."/>
            <person name="Henrissat B."/>
            <person name="Knabe N."/>
            <person name="Kuees U."/>
            <person name="Lilly W.W."/>
            <person name="Lindquist E."/>
            <person name="Lucas S."/>
            <person name="Magnuson J.K."/>
            <person name="Piumi F."/>
            <person name="Raudaskoski M."/>
            <person name="Salamov A."/>
            <person name="Schmutz J."/>
            <person name="Schwarze F.W.M.R."/>
            <person name="vanKuyk P.A."/>
            <person name="Horton J.S."/>
            <person name="Grigoriev I.V."/>
            <person name="Woesten H.A.B."/>
        </authorList>
    </citation>
    <scope>NUCLEOTIDE SEQUENCE [LARGE SCALE GENOMIC DNA]</scope>
    <source>
        <strain evidence="3">H4-8 / FGSC 9210</strain>
    </source>
</reference>
<evidence type="ECO:0000313" key="3">
    <source>
        <dbReference type="Proteomes" id="UP000007431"/>
    </source>
</evidence>
<evidence type="ECO:0000313" key="2">
    <source>
        <dbReference type="EMBL" id="EFI91204.1"/>
    </source>
</evidence>
<dbReference type="VEuPathDB" id="FungiDB:SCHCODRAFT_02693279"/>
<dbReference type="AlphaFoldDB" id="D8QM23"/>
<dbReference type="Proteomes" id="UP000007431">
    <property type="component" value="Unassembled WGS sequence"/>
</dbReference>
<gene>
    <name evidence="2" type="ORF">SCHCODRAFT_114887</name>
</gene>
<dbReference type="KEGG" id="scm:SCHCO_02693279"/>